<protein>
    <recommendedName>
        <fullName evidence="4">Tetratricopeptide repeat protein 39B</fullName>
    </recommendedName>
</protein>
<proteinExistence type="predicted"/>
<dbReference type="OMA" id="GESHCHF"/>
<evidence type="ECO:0000313" key="2">
    <source>
        <dbReference type="EMBL" id="EFJ00770.1"/>
    </source>
</evidence>
<dbReference type="Proteomes" id="UP000007431">
    <property type="component" value="Unassembled WGS sequence"/>
</dbReference>
<sequence>MADVRLGTSTPTTPSTPTASAPSYQSAFHGPPPVPFPYKPEKAIDDIPGVAYALELFLASHMHESEEFCDVNDKKKERMYFATGYGLIQCIKGLMSYEDEDLLAGLTHTKRGIAIASSHRKKAPAVTTRLAGYIVPSLSTSSVAWVKSMTAVERHAELTYTETLYEKSILGIVYSGDWLAFIREILNMRTIMNSYRQLAKFIEAMDEEGRADEVDKHFRSGVYLGIGASNLILSLMPARLLTIVELFGYKGDRKFGLEMLQKAGGWTADSKEPLISAKDEGLRRSISDMVLLMFHLVLSGFTFDCVDLSMAEKVLEWNLKRYPDGVFFQFGAGRLALVRSQPKVAIKYYRRAMEVQTQYNRNLHHISYWEIALANLSLWDVRASMECYKVLEAEASWSKAIYSYGLAVTLLDSAAPGPEGDADRKAAAAILAKVPELRQRIAGKSIPLEKFVARKARKFEMQKGRLALSALEAAYIWLCISHAPRHILTERMLPNVWAQLDKLGVSRVGQGQKKPSDERAKAYGTGYWDDFALSRFLEGVCLRYVAYPDPDAIPDPEDPTGPAMPDAGAQAAAAFQQIFEYGPKIELDHHIVYHAHYEYGRLLACQGDKTAAQAQFDLVLSGKPLEVNAAGRKGKYSLENALMMRTHAAIEALPFNRL</sequence>
<dbReference type="Pfam" id="PF10300">
    <property type="entry name" value="Iml2-TPR_39"/>
    <property type="match status" value="1"/>
</dbReference>
<evidence type="ECO:0008006" key="4">
    <source>
        <dbReference type="Google" id="ProtNLM"/>
    </source>
</evidence>
<dbReference type="EMBL" id="GL377303">
    <property type="protein sequence ID" value="EFJ00770.1"/>
    <property type="molecule type" value="Genomic_DNA"/>
</dbReference>
<feature type="region of interest" description="Disordered" evidence="1">
    <location>
        <begin position="1"/>
        <end position="26"/>
    </location>
</feature>
<feature type="compositionally biased region" description="Low complexity" evidence="1">
    <location>
        <begin position="8"/>
        <end position="23"/>
    </location>
</feature>
<dbReference type="GO" id="GO:0005829">
    <property type="term" value="C:cytosol"/>
    <property type="evidence" value="ECO:0007669"/>
    <property type="project" value="TreeGrafter"/>
</dbReference>
<dbReference type="SUPFAM" id="SSF48452">
    <property type="entry name" value="TPR-like"/>
    <property type="match status" value="1"/>
</dbReference>
<name>D8PUY1_SCHCM</name>
<evidence type="ECO:0000313" key="3">
    <source>
        <dbReference type="Proteomes" id="UP000007431"/>
    </source>
</evidence>
<keyword evidence="3" id="KW-1185">Reference proteome</keyword>
<evidence type="ECO:0000256" key="1">
    <source>
        <dbReference type="SAM" id="MobiDB-lite"/>
    </source>
</evidence>
<dbReference type="InParanoid" id="D8PUY1"/>
<dbReference type="InterPro" id="IPR011990">
    <property type="entry name" value="TPR-like_helical_dom_sf"/>
</dbReference>
<dbReference type="eggNOG" id="KOG3783">
    <property type="taxonomic scope" value="Eukaryota"/>
</dbReference>
<dbReference type="AlphaFoldDB" id="D8PUY1"/>
<dbReference type="VEuPathDB" id="FungiDB:SCHCODRAFT_02608266"/>
<gene>
    <name evidence="2" type="ORF">SCHCODRAFT_65283</name>
</gene>
<dbReference type="PANTHER" id="PTHR31859">
    <property type="entry name" value="TETRATRICOPEPTIDE REPEAT PROTEIN 39 FAMILY MEMBER"/>
    <property type="match status" value="1"/>
</dbReference>
<dbReference type="HOGENOM" id="CLU_010086_2_1_1"/>
<dbReference type="GO" id="GO:0005634">
    <property type="term" value="C:nucleus"/>
    <property type="evidence" value="ECO:0007669"/>
    <property type="project" value="TreeGrafter"/>
</dbReference>
<dbReference type="PANTHER" id="PTHR31859:SF1">
    <property type="entry name" value="TETRATRICOPEPTIDE REPEAT PROTEIN 39C"/>
    <property type="match status" value="1"/>
</dbReference>
<accession>D8PUY1</accession>
<organism evidence="3">
    <name type="scientific">Schizophyllum commune (strain H4-8 / FGSC 9210)</name>
    <name type="common">Split gill fungus</name>
    <dbReference type="NCBI Taxonomy" id="578458"/>
    <lineage>
        <taxon>Eukaryota</taxon>
        <taxon>Fungi</taxon>
        <taxon>Dikarya</taxon>
        <taxon>Basidiomycota</taxon>
        <taxon>Agaricomycotina</taxon>
        <taxon>Agaricomycetes</taxon>
        <taxon>Agaricomycetidae</taxon>
        <taxon>Agaricales</taxon>
        <taxon>Schizophyllaceae</taxon>
        <taxon>Schizophyllum</taxon>
    </lineage>
</organism>
<dbReference type="InterPro" id="IPR019412">
    <property type="entry name" value="IML2/TPR_39"/>
</dbReference>
<reference evidence="2 3" key="1">
    <citation type="journal article" date="2010" name="Nat. Biotechnol.">
        <title>Genome sequence of the model mushroom Schizophyllum commune.</title>
        <authorList>
            <person name="Ohm R.A."/>
            <person name="de Jong J.F."/>
            <person name="Lugones L.G."/>
            <person name="Aerts A."/>
            <person name="Kothe E."/>
            <person name="Stajich J.E."/>
            <person name="de Vries R.P."/>
            <person name="Record E."/>
            <person name="Levasseur A."/>
            <person name="Baker S.E."/>
            <person name="Bartholomew K.A."/>
            <person name="Coutinho P.M."/>
            <person name="Erdmann S."/>
            <person name="Fowler T.J."/>
            <person name="Gathman A.C."/>
            <person name="Lombard V."/>
            <person name="Henrissat B."/>
            <person name="Knabe N."/>
            <person name="Kuees U."/>
            <person name="Lilly W.W."/>
            <person name="Lindquist E."/>
            <person name="Lucas S."/>
            <person name="Magnuson J.K."/>
            <person name="Piumi F."/>
            <person name="Raudaskoski M."/>
            <person name="Salamov A."/>
            <person name="Schmutz J."/>
            <person name="Schwarze F.W.M.R."/>
            <person name="vanKuyk P.A."/>
            <person name="Horton J.S."/>
            <person name="Grigoriev I.V."/>
            <person name="Woesten H.A.B."/>
        </authorList>
    </citation>
    <scope>NUCLEOTIDE SEQUENCE [LARGE SCALE GENOMIC DNA]</scope>
    <source>
        <strain evidence="3">H4-8 / FGSC 9210</strain>
    </source>
</reference>
<dbReference type="GO" id="GO:0005741">
    <property type="term" value="C:mitochondrial outer membrane"/>
    <property type="evidence" value="ECO:0007669"/>
    <property type="project" value="TreeGrafter"/>
</dbReference>